<feature type="compositionally biased region" description="Low complexity" evidence="1">
    <location>
        <begin position="239"/>
        <end position="253"/>
    </location>
</feature>
<keyword evidence="4" id="KW-1185">Reference proteome</keyword>
<gene>
    <name evidence="3" type="ORF">Mth01_10500</name>
</gene>
<feature type="transmembrane region" description="Helical" evidence="2">
    <location>
        <begin position="37"/>
        <end position="59"/>
    </location>
</feature>
<keyword evidence="2" id="KW-0472">Membrane</keyword>
<evidence type="ECO:0000313" key="4">
    <source>
        <dbReference type="Proteomes" id="UP000610966"/>
    </source>
</evidence>
<feature type="region of interest" description="Disordered" evidence="1">
    <location>
        <begin position="132"/>
        <end position="165"/>
    </location>
</feature>
<feature type="region of interest" description="Disordered" evidence="1">
    <location>
        <begin position="222"/>
        <end position="259"/>
    </location>
</feature>
<evidence type="ECO:0000256" key="2">
    <source>
        <dbReference type="SAM" id="Phobius"/>
    </source>
</evidence>
<dbReference type="Proteomes" id="UP000610966">
    <property type="component" value="Unassembled WGS sequence"/>
</dbReference>
<protein>
    <submittedName>
        <fullName evidence="3">Uncharacterized protein</fullName>
    </submittedName>
</protein>
<accession>A0A8J3R466</accession>
<organism evidence="3 4">
    <name type="scientific">Sphaerimonospora thailandensis</name>
    <dbReference type="NCBI Taxonomy" id="795644"/>
    <lineage>
        <taxon>Bacteria</taxon>
        <taxon>Bacillati</taxon>
        <taxon>Actinomycetota</taxon>
        <taxon>Actinomycetes</taxon>
        <taxon>Streptosporangiales</taxon>
        <taxon>Streptosporangiaceae</taxon>
        <taxon>Sphaerimonospora</taxon>
    </lineage>
</organism>
<name>A0A8J3R466_9ACTN</name>
<dbReference type="EMBL" id="BOOG01000010">
    <property type="protein sequence ID" value="GIH68797.1"/>
    <property type="molecule type" value="Genomic_DNA"/>
</dbReference>
<keyword evidence="2" id="KW-1133">Transmembrane helix</keyword>
<keyword evidence="2" id="KW-0812">Transmembrane</keyword>
<dbReference type="AlphaFoldDB" id="A0A8J3R466"/>
<feature type="compositionally biased region" description="Low complexity" evidence="1">
    <location>
        <begin position="142"/>
        <end position="158"/>
    </location>
</feature>
<sequence>MNDTRIPAASPSAPTPALAALSAGAAAIHFGVMPGHFSASLAHGVFFAFVGWAQLAWAAAALTGRGAGQNVLLTGAFFNLAVLVIWLVGTTAGLPFGPGAWTPQPAQAPDLLCATLELMLIAGSLVLAERRTPPGTVPSEPLPSGALPSGAPPSGTGPAEDEPAHAGPFPAVLSWPVLSWVGRPWVRRLSVATLSGLVAVGVAASFTPSIAASVSTALAESASSTSPADPRLGHHHHGTAAAAPDAQNAGDQNTGAQNTGAQAAVANALLEVTRREATKRWPTARDAEKDGYESWTEGEGVRQLAKPALLDDGAALDPARPEALVYYEKPDGSSTLLGVVYIMPPGLPGPAVAGPLTPWQPYPVPCPASSCTGPQGMSDMLRVWLVDYPGGPFADATGAGLKSAIDQLTTS</sequence>
<comment type="caution">
    <text evidence="3">The sequence shown here is derived from an EMBL/GenBank/DDBJ whole genome shotgun (WGS) entry which is preliminary data.</text>
</comment>
<dbReference type="RefSeq" id="WP_204012089.1">
    <property type="nucleotide sequence ID" value="NZ_BOOG01000010.1"/>
</dbReference>
<proteinExistence type="predicted"/>
<evidence type="ECO:0000256" key="1">
    <source>
        <dbReference type="SAM" id="MobiDB-lite"/>
    </source>
</evidence>
<feature type="transmembrane region" description="Helical" evidence="2">
    <location>
        <begin position="71"/>
        <end position="88"/>
    </location>
</feature>
<evidence type="ECO:0000313" key="3">
    <source>
        <dbReference type="EMBL" id="GIH68797.1"/>
    </source>
</evidence>
<reference evidence="3" key="1">
    <citation type="submission" date="2021-01" db="EMBL/GenBank/DDBJ databases">
        <title>Whole genome shotgun sequence of Sphaerimonospora thailandensis NBRC 107569.</title>
        <authorList>
            <person name="Komaki H."/>
            <person name="Tamura T."/>
        </authorList>
    </citation>
    <scope>NUCLEOTIDE SEQUENCE</scope>
    <source>
        <strain evidence="3">NBRC 107569</strain>
    </source>
</reference>